<gene>
    <name evidence="1" type="ORF">VNO80_13859</name>
</gene>
<dbReference type="Proteomes" id="UP001374584">
    <property type="component" value="Unassembled WGS sequence"/>
</dbReference>
<reference evidence="1 2" key="1">
    <citation type="submission" date="2024-01" db="EMBL/GenBank/DDBJ databases">
        <title>The genomes of 5 underutilized Papilionoideae crops provide insights into root nodulation and disease resistanc.</title>
        <authorList>
            <person name="Jiang F."/>
        </authorList>
    </citation>
    <scope>NUCLEOTIDE SEQUENCE [LARGE SCALE GENOMIC DNA]</scope>
    <source>
        <strain evidence="1">JINMINGXINNONG_FW02</strain>
        <tissue evidence="1">Leaves</tissue>
    </source>
</reference>
<dbReference type="EMBL" id="JAYMYR010000005">
    <property type="protein sequence ID" value="KAK7365073.1"/>
    <property type="molecule type" value="Genomic_DNA"/>
</dbReference>
<organism evidence="1 2">
    <name type="scientific">Phaseolus coccineus</name>
    <name type="common">Scarlet runner bean</name>
    <name type="synonym">Phaseolus multiflorus</name>
    <dbReference type="NCBI Taxonomy" id="3886"/>
    <lineage>
        <taxon>Eukaryota</taxon>
        <taxon>Viridiplantae</taxon>
        <taxon>Streptophyta</taxon>
        <taxon>Embryophyta</taxon>
        <taxon>Tracheophyta</taxon>
        <taxon>Spermatophyta</taxon>
        <taxon>Magnoliopsida</taxon>
        <taxon>eudicotyledons</taxon>
        <taxon>Gunneridae</taxon>
        <taxon>Pentapetalae</taxon>
        <taxon>rosids</taxon>
        <taxon>fabids</taxon>
        <taxon>Fabales</taxon>
        <taxon>Fabaceae</taxon>
        <taxon>Papilionoideae</taxon>
        <taxon>50 kb inversion clade</taxon>
        <taxon>NPAAA clade</taxon>
        <taxon>indigoferoid/millettioid clade</taxon>
        <taxon>Phaseoleae</taxon>
        <taxon>Phaseolus</taxon>
    </lineage>
</organism>
<accession>A0AAN9RG22</accession>
<sequence>MSIHSSTELADSSDCRCPRMLYTTVTLAVFYLSCSQYKGASKHLADAEMNLFVLFRYKLHCNHKNSEFVASITLIGPCFTNAKKTIQKVGRKQPSPRNRTNTESKSKDIADPIFFNTRFITFRDWSNKENQGRRMSFLEACLPAHYPSDIQKDDGLVTMLCSESLVGFESTVTSILRREPLLPKEGFCGGGTKSV</sequence>
<comment type="caution">
    <text evidence="1">The sequence shown here is derived from an EMBL/GenBank/DDBJ whole genome shotgun (WGS) entry which is preliminary data.</text>
</comment>
<dbReference type="AlphaFoldDB" id="A0AAN9RG22"/>
<name>A0AAN9RG22_PHACN</name>
<protein>
    <submittedName>
        <fullName evidence="1">Uncharacterized protein</fullName>
    </submittedName>
</protein>
<evidence type="ECO:0000313" key="2">
    <source>
        <dbReference type="Proteomes" id="UP001374584"/>
    </source>
</evidence>
<evidence type="ECO:0000313" key="1">
    <source>
        <dbReference type="EMBL" id="KAK7365073.1"/>
    </source>
</evidence>
<keyword evidence="2" id="KW-1185">Reference proteome</keyword>
<proteinExistence type="predicted"/>